<evidence type="ECO:0000313" key="2">
    <source>
        <dbReference type="EMBL" id="QPJ64977.1"/>
    </source>
</evidence>
<proteinExistence type="predicted"/>
<name>A0A7T0C1T6_9BACT</name>
<sequence>MNDPRFAETVQLLQFVWTLLMLLLYLSGLSSAQMLADGGGENQARQEEILIMVQRLFFFGVMFVGFLIDLVRMREDRHKAYQFLLLSLVMGGLSEPISAMQWKVWSLFLPGGN</sequence>
<keyword evidence="1" id="KW-1133">Transmembrane helix</keyword>
<evidence type="ECO:0000313" key="3">
    <source>
        <dbReference type="Proteomes" id="UP000594464"/>
    </source>
</evidence>
<dbReference type="EMBL" id="CP048620">
    <property type="protein sequence ID" value="QPJ64977.1"/>
    <property type="molecule type" value="Genomic_DNA"/>
</dbReference>
<organism evidence="2 3">
    <name type="scientific">Candidatus Nitrohelix vancouverensis</name>
    <dbReference type="NCBI Taxonomy" id="2705534"/>
    <lineage>
        <taxon>Bacteria</taxon>
        <taxon>Pseudomonadati</taxon>
        <taxon>Nitrospinota/Tectimicrobiota group</taxon>
        <taxon>Nitrospinota</taxon>
        <taxon>Nitrospinia</taxon>
        <taxon>Nitrospinales</taxon>
        <taxon>Nitrospinaceae</taxon>
        <taxon>Candidatus Nitrohelix</taxon>
    </lineage>
</organism>
<dbReference type="Proteomes" id="UP000594464">
    <property type="component" value="Chromosome"/>
</dbReference>
<keyword evidence="1" id="KW-0472">Membrane</keyword>
<feature type="transmembrane region" description="Helical" evidence="1">
    <location>
        <begin position="83"/>
        <end position="102"/>
    </location>
</feature>
<protein>
    <submittedName>
        <fullName evidence="2">Uncharacterized protein</fullName>
    </submittedName>
</protein>
<gene>
    <name evidence="2" type="ORF">G3M78_06080</name>
</gene>
<evidence type="ECO:0000256" key="1">
    <source>
        <dbReference type="SAM" id="Phobius"/>
    </source>
</evidence>
<feature type="transmembrane region" description="Helical" evidence="1">
    <location>
        <begin position="49"/>
        <end position="71"/>
    </location>
</feature>
<reference evidence="3" key="1">
    <citation type="submission" date="2020-02" db="EMBL/GenBank/DDBJ databases">
        <title>Genomic and physiological characterization of two novel Nitrospinaceae genera.</title>
        <authorList>
            <person name="Mueller A.J."/>
            <person name="Jung M.-Y."/>
            <person name="Strachan C.R."/>
            <person name="Herbold C.W."/>
            <person name="Kirkegaard R.H."/>
            <person name="Daims H."/>
        </authorList>
    </citation>
    <scope>NUCLEOTIDE SEQUENCE [LARGE SCALE GENOMIC DNA]</scope>
</reference>
<accession>A0A7T0C1T6</accession>
<dbReference type="KEGG" id="nva:G3M78_06080"/>
<dbReference type="AlphaFoldDB" id="A0A7T0C1T6"/>
<keyword evidence="1" id="KW-0812">Transmembrane</keyword>
<feature type="transmembrane region" description="Helical" evidence="1">
    <location>
        <begin position="12"/>
        <end position="29"/>
    </location>
</feature>